<dbReference type="CDD" id="cd14014">
    <property type="entry name" value="STKc_PknB_like"/>
    <property type="match status" value="1"/>
</dbReference>
<dbReference type="RefSeq" id="WP_220194026.1">
    <property type="nucleotide sequence ID" value="NZ_BNJF01000001.1"/>
</dbReference>
<dbReference type="InterPro" id="IPR017441">
    <property type="entry name" value="Protein_kinase_ATP_BS"/>
</dbReference>
<evidence type="ECO:0000256" key="3">
    <source>
        <dbReference type="ARBA" id="ARBA00022741"/>
    </source>
</evidence>
<dbReference type="InterPro" id="IPR011009">
    <property type="entry name" value="Kinase-like_dom_sf"/>
</dbReference>
<dbReference type="Gene3D" id="2.60.120.560">
    <property type="entry name" value="Exo-inulinase, domain 1"/>
    <property type="match status" value="1"/>
</dbReference>
<evidence type="ECO:0000313" key="10">
    <source>
        <dbReference type="EMBL" id="GHO44646.1"/>
    </source>
</evidence>
<comment type="caution">
    <text evidence="10">The sequence shown here is derived from an EMBL/GenBank/DDBJ whole genome shotgun (WGS) entry which is preliminary data.</text>
</comment>
<evidence type="ECO:0000256" key="8">
    <source>
        <dbReference type="SAM" id="Phobius"/>
    </source>
</evidence>
<evidence type="ECO:0000256" key="2">
    <source>
        <dbReference type="ARBA" id="ARBA00022679"/>
    </source>
</evidence>
<dbReference type="Gene3D" id="3.30.200.20">
    <property type="entry name" value="Phosphorylase Kinase, domain 1"/>
    <property type="match status" value="1"/>
</dbReference>
<sequence>MNNYSEVPVEQRQLIGQQLGNYRLVRLLGQGGFADVYLGEHIHLQTHAAIKVLRLTLTAENMESFRKEAQVIARLEHPHIIRILDYGVEHGLPYLVMSYAAHGAISRHYPRGTRIPLPTLIRLLKQTAGALHYAHGQRLIHRDIKPENILLNQNDEVLLSDFGIALVAQTSRQTTLDVVGTATYMAPEQLMGKPSPASDQYSLAIVAYEWLMGNPPFSGSFPEVCAQQLNAPAIDRTRNNAHLMPEPIAQVLEKALAKDAQQRFPDVLAFVNAFEQAAQSSTHTSTENVEPTKLRLPAQPHAPLSHQNGDTIGYQSEGLTEKTPALTPPINTAGPRMLLPSRSVHSERPINVSPQQNGSQTPSYNINYVPVGQASTGRSWHTNDGYRLPSNLTPKRLILIGGLILLIIILLISIFPLGKGTSQTSSQKTPVATSTAKTTTTKPSPGSILYQANWSQGADGWDLKGGWHTMNGKIGIDREDARSDMDIFAPFQPAIASYIVETQLTFNGFGGPGGKDEDKHKGGPADGDDYGVIVRFSDGGGYACGLDRNAGAYIASLHDNHLQTRLTNVGYSFASGSHTFRVKVQKSEITLIIDGQPIAHTNSDTHMTPGLVGLRSNNAIIEATNFKIIAL</sequence>
<dbReference type="Gene3D" id="1.10.510.10">
    <property type="entry name" value="Transferase(Phosphotransferase) domain 1"/>
    <property type="match status" value="1"/>
</dbReference>
<organism evidence="10 11">
    <name type="scientific">Ktedonospora formicarum</name>
    <dbReference type="NCBI Taxonomy" id="2778364"/>
    <lineage>
        <taxon>Bacteria</taxon>
        <taxon>Bacillati</taxon>
        <taxon>Chloroflexota</taxon>
        <taxon>Ktedonobacteria</taxon>
        <taxon>Ktedonobacterales</taxon>
        <taxon>Ktedonobacteraceae</taxon>
        <taxon>Ktedonospora</taxon>
    </lineage>
</organism>
<feature type="transmembrane region" description="Helical" evidence="8">
    <location>
        <begin position="397"/>
        <end position="418"/>
    </location>
</feature>
<dbReference type="PANTHER" id="PTHR43289">
    <property type="entry name" value="MITOGEN-ACTIVATED PROTEIN KINASE KINASE KINASE 20-RELATED"/>
    <property type="match status" value="1"/>
</dbReference>
<dbReference type="Pfam" id="PF00069">
    <property type="entry name" value="Pkinase"/>
    <property type="match status" value="1"/>
</dbReference>
<keyword evidence="5 6" id="KW-0067">ATP-binding</keyword>
<dbReference type="SMART" id="SM00220">
    <property type="entry name" value="S_TKc"/>
    <property type="match status" value="1"/>
</dbReference>
<dbReference type="AlphaFoldDB" id="A0A8J3HWQ9"/>
<dbReference type="Proteomes" id="UP000612362">
    <property type="component" value="Unassembled WGS sequence"/>
</dbReference>
<keyword evidence="8" id="KW-1133">Transmembrane helix</keyword>
<name>A0A8J3HWQ9_9CHLR</name>
<dbReference type="PROSITE" id="PS50011">
    <property type="entry name" value="PROTEIN_KINASE_DOM"/>
    <property type="match status" value="1"/>
</dbReference>
<evidence type="ECO:0000256" key="6">
    <source>
        <dbReference type="PROSITE-ProRule" id="PRU10141"/>
    </source>
</evidence>
<evidence type="ECO:0000256" key="5">
    <source>
        <dbReference type="ARBA" id="ARBA00022840"/>
    </source>
</evidence>
<feature type="region of interest" description="Disordered" evidence="7">
    <location>
        <begin position="420"/>
        <end position="444"/>
    </location>
</feature>
<dbReference type="InterPro" id="IPR000719">
    <property type="entry name" value="Prot_kinase_dom"/>
</dbReference>
<gene>
    <name evidence="10" type="ORF">KSX_28090</name>
</gene>
<feature type="domain" description="Protein kinase" evidence="9">
    <location>
        <begin position="22"/>
        <end position="275"/>
    </location>
</feature>
<accession>A0A8J3HWQ9</accession>
<evidence type="ECO:0000256" key="1">
    <source>
        <dbReference type="ARBA" id="ARBA00012513"/>
    </source>
</evidence>
<dbReference type="PROSITE" id="PS00107">
    <property type="entry name" value="PROTEIN_KINASE_ATP"/>
    <property type="match status" value="1"/>
</dbReference>
<feature type="binding site" evidence="6">
    <location>
        <position position="51"/>
    </location>
    <ligand>
        <name>ATP</name>
        <dbReference type="ChEBI" id="CHEBI:30616"/>
    </ligand>
</feature>
<evidence type="ECO:0000256" key="7">
    <source>
        <dbReference type="SAM" id="MobiDB-lite"/>
    </source>
</evidence>
<dbReference type="PROSITE" id="PS00108">
    <property type="entry name" value="PROTEIN_KINASE_ST"/>
    <property type="match status" value="1"/>
</dbReference>
<evidence type="ECO:0000256" key="4">
    <source>
        <dbReference type="ARBA" id="ARBA00022777"/>
    </source>
</evidence>
<keyword evidence="11" id="KW-1185">Reference proteome</keyword>
<keyword evidence="3 6" id="KW-0547">Nucleotide-binding</keyword>
<evidence type="ECO:0000313" key="11">
    <source>
        <dbReference type="Proteomes" id="UP000612362"/>
    </source>
</evidence>
<evidence type="ECO:0000259" key="9">
    <source>
        <dbReference type="PROSITE" id="PS50011"/>
    </source>
</evidence>
<dbReference type="EMBL" id="BNJF01000001">
    <property type="protein sequence ID" value="GHO44646.1"/>
    <property type="molecule type" value="Genomic_DNA"/>
</dbReference>
<keyword evidence="2" id="KW-0808">Transferase</keyword>
<proteinExistence type="predicted"/>
<feature type="compositionally biased region" description="Low complexity" evidence="7">
    <location>
        <begin position="428"/>
        <end position="444"/>
    </location>
</feature>
<dbReference type="PANTHER" id="PTHR43289:SF6">
    <property type="entry name" value="SERINE_THREONINE-PROTEIN KINASE NEKL-3"/>
    <property type="match status" value="1"/>
</dbReference>
<keyword evidence="8" id="KW-0472">Membrane</keyword>
<protein>
    <recommendedName>
        <fullName evidence="1">non-specific serine/threonine protein kinase</fullName>
        <ecNumber evidence="1">2.7.11.1</ecNumber>
    </recommendedName>
</protein>
<dbReference type="EC" id="2.7.11.1" evidence="1"/>
<dbReference type="InterPro" id="IPR008271">
    <property type="entry name" value="Ser/Thr_kinase_AS"/>
</dbReference>
<reference evidence="10" key="1">
    <citation type="submission" date="2020-10" db="EMBL/GenBank/DDBJ databases">
        <title>Taxonomic study of unclassified bacteria belonging to the class Ktedonobacteria.</title>
        <authorList>
            <person name="Yabe S."/>
            <person name="Wang C.M."/>
            <person name="Zheng Y."/>
            <person name="Sakai Y."/>
            <person name="Cavaletti L."/>
            <person name="Monciardini P."/>
            <person name="Donadio S."/>
        </authorList>
    </citation>
    <scope>NUCLEOTIDE SEQUENCE</scope>
    <source>
        <strain evidence="10">SOSP1-1</strain>
    </source>
</reference>
<dbReference type="GO" id="GO:0004674">
    <property type="term" value="F:protein serine/threonine kinase activity"/>
    <property type="evidence" value="ECO:0007669"/>
    <property type="project" value="UniProtKB-EC"/>
</dbReference>
<keyword evidence="8" id="KW-0812">Transmembrane</keyword>
<keyword evidence="4" id="KW-0418">Kinase</keyword>
<dbReference type="SUPFAM" id="SSF56112">
    <property type="entry name" value="Protein kinase-like (PK-like)"/>
    <property type="match status" value="1"/>
</dbReference>
<dbReference type="GO" id="GO:0005524">
    <property type="term" value="F:ATP binding"/>
    <property type="evidence" value="ECO:0007669"/>
    <property type="project" value="UniProtKB-UniRule"/>
</dbReference>